<accession>A0A8H6ZN54</accession>
<dbReference type="VEuPathDB" id="FungiDB:PC9H_002308"/>
<protein>
    <submittedName>
        <fullName evidence="2">Uncharacterized protein</fullName>
    </submittedName>
</protein>
<organism evidence="2 3">
    <name type="scientific">Pleurotus ostreatus</name>
    <name type="common">Oyster mushroom</name>
    <name type="synonym">White-rot fungus</name>
    <dbReference type="NCBI Taxonomy" id="5322"/>
    <lineage>
        <taxon>Eukaryota</taxon>
        <taxon>Fungi</taxon>
        <taxon>Dikarya</taxon>
        <taxon>Basidiomycota</taxon>
        <taxon>Agaricomycotina</taxon>
        <taxon>Agaricomycetes</taxon>
        <taxon>Agaricomycetidae</taxon>
        <taxon>Agaricales</taxon>
        <taxon>Pleurotineae</taxon>
        <taxon>Pleurotaceae</taxon>
        <taxon>Pleurotus</taxon>
    </lineage>
</organism>
<keyword evidence="3" id="KW-1185">Reference proteome</keyword>
<sequence length="157" mass="17373">MPFFENASNFVMKNCTFTKINADGSEETWTCHEANTDDNASPFIPEAESTSTNNRQPSASDTCDDPFVNPGGPPALVEELFIDNSNPNGVRRRHATRRSRRTAHGNHHCMTTTTAIVSTDSNNSQTVLVRDSFNSYDGEDPPHMPFRGRSVPRVPDS</sequence>
<dbReference type="RefSeq" id="XP_036626570.1">
    <property type="nucleotide sequence ID" value="XM_036771949.1"/>
</dbReference>
<evidence type="ECO:0000256" key="1">
    <source>
        <dbReference type="SAM" id="MobiDB-lite"/>
    </source>
</evidence>
<feature type="compositionally biased region" description="Polar residues" evidence="1">
    <location>
        <begin position="48"/>
        <end position="61"/>
    </location>
</feature>
<name>A0A8H6ZN54_PLEOS</name>
<dbReference type="AlphaFoldDB" id="A0A8H6ZN54"/>
<evidence type="ECO:0000313" key="2">
    <source>
        <dbReference type="EMBL" id="KAF7419716.1"/>
    </source>
</evidence>
<reference evidence="2" key="1">
    <citation type="submission" date="2019-07" db="EMBL/GenBank/DDBJ databases">
        <authorList>
            <person name="Palmer J.M."/>
        </authorList>
    </citation>
    <scope>NUCLEOTIDE SEQUENCE</scope>
    <source>
        <strain evidence="2">PC9</strain>
    </source>
</reference>
<feature type="region of interest" description="Disordered" evidence="1">
    <location>
        <begin position="133"/>
        <end position="157"/>
    </location>
</feature>
<proteinExistence type="predicted"/>
<evidence type="ECO:0000313" key="3">
    <source>
        <dbReference type="Proteomes" id="UP000623687"/>
    </source>
</evidence>
<dbReference type="EMBL" id="JACETU010000010">
    <property type="protein sequence ID" value="KAF7419716.1"/>
    <property type="molecule type" value="Genomic_DNA"/>
</dbReference>
<comment type="caution">
    <text evidence="2">The sequence shown here is derived from an EMBL/GenBank/DDBJ whole genome shotgun (WGS) entry which is preliminary data.</text>
</comment>
<feature type="region of interest" description="Disordered" evidence="1">
    <location>
        <begin position="35"/>
        <end position="71"/>
    </location>
</feature>
<feature type="region of interest" description="Disordered" evidence="1">
    <location>
        <begin position="85"/>
        <end position="106"/>
    </location>
</feature>
<dbReference type="GeneID" id="59372149"/>
<dbReference type="Proteomes" id="UP000623687">
    <property type="component" value="Unassembled WGS sequence"/>
</dbReference>
<feature type="compositionally biased region" description="Basic residues" evidence="1">
    <location>
        <begin position="90"/>
        <end position="106"/>
    </location>
</feature>
<dbReference type="OrthoDB" id="10363154at2759"/>
<gene>
    <name evidence="2" type="ORF">PC9H_002308</name>
</gene>